<dbReference type="InterPro" id="IPR038207">
    <property type="entry name" value="DIX_dom_sf"/>
</dbReference>
<dbReference type="Gene3D" id="1.10.167.10">
    <property type="entry name" value="Regulator of G-protein Signalling 4, domain 2"/>
    <property type="match status" value="1"/>
</dbReference>
<dbReference type="PANTHER" id="PTHR46102">
    <property type="entry name" value="AXIN"/>
    <property type="match status" value="1"/>
</dbReference>
<dbReference type="InterPro" id="IPR014936">
    <property type="entry name" value="Axin_b-cat-bd"/>
</dbReference>
<feature type="region of interest" description="Disordered" evidence="8">
    <location>
        <begin position="1"/>
        <end position="73"/>
    </location>
</feature>
<dbReference type="SMART" id="SM00315">
    <property type="entry name" value="RGS"/>
    <property type="match status" value="1"/>
</dbReference>
<dbReference type="HOGENOM" id="CLU_016422_0_0_1"/>
<dbReference type="CDD" id="cd11582">
    <property type="entry name" value="Axin_TNKS_binding"/>
    <property type="match status" value="1"/>
</dbReference>
<dbReference type="PROSITE" id="PS50841">
    <property type="entry name" value="DIX"/>
    <property type="match status" value="1"/>
</dbReference>
<keyword evidence="2" id="KW-0963">Cytoplasm</keyword>
<dbReference type="Pfam" id="PF00778">
    <property type="entry name" value="DIX"/>
    <property type="match status" value="1"/>
</dbReference>
<dbReference type="PRINTS" id="PR01301">
    <property type="entry name" value="RGSPROTEIN"/>
</dbReference>
<dbReference type="AlphaFoldDB" id="F6UXQ9"/>
<comment type="subcellular location">
    <subcellularLocation>
        <location evidence="1">Cytoplasm</location>
    </subcellularLocation>
</comment>
<evidence type="ECO:0000259" key="10">
    <source>
        <dbReference type="PROSITE" id="PS50841"/>
    </source>
</evidence>
<feature type="compositionally biased region" description="Basic and acidic residues" evidence="8">
    <location>
        <begin position="376"/>
        <end position="389"/>
    </location>
</feature>
<dbReference type="PANTHER" id="PTHR46102:SF1">
    <property type="entry name" value="AXIN-2"/>
    <property type="match status" value="1"/>
</dbReference>
<feature type="region of interest" description="Disordered" evidence="8">
    <location>
        <begin position="376"/>
        <end position="397"/>
    </location>
</feature>
<dbReference type="InterPro" id="IPR032101">
    <property type="entry name" value="Axin_TNKS-bd"/>
</dbReference>
<feature type="domain" description="DIX" evidence="10">
    <location>
        <begin position="698"/>
        <end position="780"/>
    </location>
</feature>
<evidence type="ECO:0000256" key="1">
    <source>
        <dbReference type="ARBA" id="ARBA00004496"/>
    </source>
</evidence>
<dbReference type="SMART" id="SM00021">
    <property type="entry name" value="DAX"/>
    <property type="match status" value="1"/>
</dbReference>
<evidence type="ECO:0000313" key="11">
    <source>
        <dbReference type="Ensembl" id="ENSXETP00000029825"/>
    </source>
</evidence>
<dbReference type="SUPFAM" id="SSF48097">
    <property type="entry name" value="Regulator of G-protein signaling, RGS"/>
    <property type="match status" value="1"/>
</dbReference>
<dbReference type="Pfam" id="PF08833">
    <property type="entry name" value="Axin_b-cat_bind"/>
    <property type="match status" value="1"/>
</dbReference>
<dbReference type="Bgee" id="ENSXETG00000013607">
    <property type="expression patterns" value="Expressed in brain and 4 other cell types or tissues"/>
</dbReference>
<dbReference type="CDD" id="cd08707">
    <property type="entry name" value="RGS_Axin"/>
    <property type="match status" value="1"/>
</dbReference>
<reference evidence="11" key="2">
    <citation type="submission" date="2011-06" db="UniProtKB">
        <authorList>
            <consortium name="Ensembl"/>
        </authorList>
    </citation>
    <scope>IDENTIFICATION</scope>
</reference>
<evidence type="ECO:0000256" key="4">
    <source>
        <dbReference type="ARBA" id="ARBA00022687"/>
    </source>
</evidence>
<evidence type="ECO:0000256" key="2">
    <source>
        <dbReference type="ARBA" id="ARBA00022490"/>
    </source>
</evidence>
<feature type="compositionally biased region" description="Polar residues" evidence="8">
    <location>
        <begin position="286"/>
        <end position="303"/>
    </location>
</feature>
<evidence type="ECO:0000256" key="3">
    <source>
        <dbReference type="ARBA" id="ARBA00022553"/>
    </source>
</evidence>
<keyword evidence="4 7" id="KW-0879">Wnt signaling pathway</keyword>
<dbReference type="STRING" id="8364.ENSXETP00000029825"/>
<dbReference type="PROSITE" id="PS50132">
    <property type="entry name" value="RGS"/>
    <property type="match status" value="1"/>
</dbReference>
<accession>F6UXQ9</accession>
<dbReference type="InterPro" id="IPR029071">
    <property type="entry name" value="Ubiquitin-like_domsf"/>
</dbReference>
<dbReference type="SUPFAM" id="SSF54236">
    <property type="entry name" value="Ubiquitin-like"/>
    <property type="match status" value="1"/>
</dbReference>
<dbReference type="FunCoup" id="F6UXQ9">
    <property type="interactions" value="1930"/>
</dbReference>
<evidence type="ECO:0000256" key="7">
    <source>
        <dbReference type="PROSITE-ProRule" id="PRU00069"/>
    </source>
</evidence>
<dbReference type="Pfam" id="PF16646">
    <property type="entry name" value="AXIN1_TNKS_BD"/>
    <property type="match status" value="1"/>
</dbReference>
<sequence>MSSSLLGAQLSHLSSSFREDAPRPPVPGEEGHTPCQPPARSQRSKPAPVSSNPRRDAGGLGEPEGSASPDSPLARWAKSLHSLLGDKEGADLFRRFLERQRCVDTLDFWFACNGFRQMDPGDAKTLRVAKAIYKRYIESGGGGTVAKQLKPPTKSFLRDCVKGQRLDPSMFDQAQAEVQASMEDNAYRLFLSSDIYLEYGENAAYFSSAESAGLGGVTGYLPTLNEEEEWSCVDLRQKSLPSVLGLSTKALRATISLRAKEPAESGYRSHRRNDPTNPYHVFAPATSANESEVSSDAMTDDSLSITDSSVDSIAPYRMGSKKQLQWEMARSVKANGLVSLPPFPRTHRLPSEMTPMEPAVFAAELIVRLEKVKENLEERGSSEEQHHTEEEEDCETPVFLHPTSPPYQPLPSLPLGAMKNPQAILDDHLSRVLKTPGCQSPGMDSLQPVPPCALLAKGFANKPTTKHVHHHYIHQSHPPIPEELGRTVCGSPVRLQRHHPVLSTCKQTSHAKSPPPPPSGVYIGCSFCSTPLPPIPGVAPDGPDVRPLPTLIQLPASSSLRSSCPFHAFLYPHSLQHSKKNPPIEPRSLSAERPPHHHTWGTCTGHPRSLPPSHPSAQELPAPPVPTPSTLAQLEEACRRLTGASQAPKAEVGTNCKCAGVAPPPRAVQSVPAPLPTPAPVPDDHKEPKRPPVPLDPPGELMVTYFFCEEQIPYRRLLKSHSLTLGHFKEQLSKKGNYRYYFKKASEEFECGAVFEEIRGDDTMLPTYEGRVLGKVERID</sequence>
<reference evidence="11" key="1">
    <citation type="journal article" date="2010" name="Science">
        <title>The genome of the Western clawed frog Xenopus tropicalis.</title>
        <authorList>
            <person name="Hellsten U."/>
            <person name="Harland R.M."/>
            <person name="Gilchrist M.J."/>
            <person name="Hendrix D."/>
            <person name="Jurka J."/>
            <person name="Kapitonov V."/>
            <person name="Ovcharenko I."/>
            <person name="Putnam N.H."/>
            <person name="Shu S."/>
            <person name="Taher L."/>
            <person name="Blitz I.L."/>
            <person name="Blumberg B."/>
            <person name="Dichmann D.S."/>
            <person name="Dubchak I."/>
            <person name="Amaya E."/>
            <person name="Detter J.C."/>
            <person name="Fletcher R."/>
            <person name="Gerhard D.S."/>
            <person name="Goodstein D."/>
            <person name="Graves T."/>
            <person name="Grigoriev I.V."/>
            <person name="Grimwood J."/>
            <person name="Kawashima T."/>
            <person name="Lindquist E."/>
            <person name="Lucas S.M."/>
            <person name="Mead P.E."/>
            <person name="Mitros T."/>
            <person name="Ogino H."/>
            <person name="Ohta Y."/>
            <person name="Poliakov A.V."/>
            <person name="Pollet N."/>
            <person name="Robert J."/>
            <person name="Salamov A."/>
            <person name="Sater A.K."/>
            <person name="Schmutz J."/>
            <person name="Terry A."/>
            <person name="Vize P.D."/>
            <person name="Warren W.C."/>
            <person name="Wells D."/>
            <person name="Wills A."/>
            <person name="Wilson R.K."/>
            <person name="Zimmerman L.B."/>
            <person name="Zorn A.M."/>
            <person name="Grainger R."/>
            <person name="Grammer T."/>
            <person name="Khokha M.K."/>
            <person name="Richardson P.M."/>
            <person name="Rokhsar D.S."/>
        </authorList>
    </citation>
    <scope>NUCLEOTIDE SEQUENCE [LARGE SCALE GENOMIC DNA]</scope>
    <source>
        <strain evidence="11">Nigerian</strain>
    </source>
</reference>
<dbReference type="GeneTree" id="ENSGT00940000157338"/>
<dbReference type="FunFam" id="2.40.240.130:FF:000002">
    <property type="entry name" value="Axin 1"/>
    <property type="match status" value="1"/>
</dbReference>
<dbReference type="Gene3D" id="2.40.240.130">
    <property type="match status" value="1"/>
</dbReference>
<feature type="domain" description="RGS" evidence="9">
    <location>
        <begin position="79"/>
        <end position="200"/>
    </location>
</feature>
<dbReference type="GO" id="GO:0005737">
    <property type="term" value="C:cytoplasm"/>
    <property type="evidence" value="ECO:0007669"/>
    <property type="project" value="UniProtKB-SubCell"/>
</dbReference>
<dbReference type="InParanoid" id="F6UXQ9"/>
<name>F6UXQ9_XENTR</name>
<dbReference type="InterPro" id="IPR036305">
    <property type="entry name" value="RGS_sf"/>
</dbReference>
<proteinExistence type="predicted"/>
<protein>
    <submittedName>
        <fullName evidence="11">Uncharacterized protein</fullName>
    </submittedName>
</protein>
<evidence type="ECO:0000256" key="8">
    <source>
        <dbReference type="SAM" id="MobiDB-lite"/>
    </source>
</evidence>
<dbReference type="eggNOG" id="KOG3589">
    <property type="taxonomic scope" value="Eukaryota"/>
</dbReference>
<dbReference type="GO" id="GO:0016055">
    <property type="term" value="P:Wnt signaling pathway"/>
    <property type="evidence" value="ECO:0007669"/>
    <property type="project" value="UniProtKB-KW"/>
</dbReference>
<dbReference type="Ensembl" id="ENSXETT00000029825">
    <property type="protein sequence ID" value="ENSXETP00000029825"/>
    <property type="gene ID" value="ENSXETG00000013607"/>
</dbReference>
<evidence type="ECO:0000259" key="9">
    <source>
        <dbReference type="PROSITE" id="PS50132"/>
    </source>
</evidence>
<keyword evidence="6" id="KW-0832">Ubl conjugation</keyword>
<dbReference type="Gene3D" id="1.10.196.10">
    <property type="match status" value="1"/>
</dbReference>
<keyword evidence="5" id="KW-0013">ADP-ribosylation</keyword>
<feature type="region of interest" description="Disordered" evidence="8">
    <location>
        <begin position="576"/>
        <end position="624"/>
    </location>
</feature>
<feature type="region of interest" description="Disordered" evidence="8">
    <location>
        <begin position="667"/>
        <end position="696"/>
    </location>
</feature>
<dbReference type="InterPro" id="IPR044926">
    <property type="entry name" value="RGS_subdomain_2"/>
</dbReference>
<dbReference type="GO" id="GO:0009950">
    <property type="term" value="P:dorsal/ventral axis specification"/>
    <property type="evidence" value="ECO:0007669"/>
    <property type="project" value="Ensembl"/>
</dbReference>
<evidence type="ECO:0000256" key="5">
    <source>
        <dbReference type="ARBA" id="ARBA00022765"/>
    </source>
</evidence>
<dbReference type="InterPro" id="IPR024066">
    <property type="entry name" value="RGS_subdom1/3"/>
</dbReference>
<feature type="compositionally biased region" description="Polar residues" evidence="8">
    <location>
        <begin position="1"/>
        <end position="16"/>
    </location>
</feature>
<dbReference type="GO" id="GO:0090090">
    <property type="term" value="P:negative regulation of canonical Wnt signaling pathway"/>
    <property type="evidence" value="ECO:0007669"/>
    <property type="project" value="Ensembl"/>
</dbReference>
<dbReference type="InterPro" id="IPR001158">
    <property type="entry name" value="DIX"/>
</dbReference>
<keyword evidence="3" id="KW-0597">Phosphoprotein</keyword>
<dbReference type="InterPro" id="IPR016137">
    <property type="entry name" value="RGS"/>
</dbReference>
<evidence type="ECO:0000256" key="6">
    <source>
        <dbReference type="ARBA" id="ARBA00022843"/>
    </source>
</evidence>
<dbReference type="GO" id="GO:0007507">
    <property type="term" value="P:heart development"/>
    <property type="evidence" value="ECO:0007669"/>
    <property type="project" value="Ensembl"/>
</dbReference>
<dbReference type="InterPro" id="IPR043581">
    <property type="entry name" value="Axin-like"/>
</dbReference>
<dbReference type="Pfam" id="PF00615">
    <property type="entry name" value="RGS"/>
    <property type="match status" value="1"/>
</dbReference>
<feature type="region of interest" description="Disordered" evidence="8">
    <location>
        <begin position="262"/>
        <end position="303"/>
    </location>
</feature>
<organism evidence="11">
    <name type="scientific">Xenopus tropicalis</name>
    <name type="common">Western clawed frog</name>
    <name type="synonym">Silurana tropicalis</name>
    <dbReference type="NCBI Taxonomy" id="8364"/>
    <lineage>
        <taxon>Eukaryota</taxon>
        <taxon>Metazoa</taxon>
        <taxon>Chordata</taxon>
        <taxon>Craniata</taxon>
        <taxon>Vertebrata</taxon>
        <taxon>Euteleostomi</taxon>
        <taxon>Amphibia</taxon>
        <taxon>Batrachia</taxon>
        <taxon>Anura</taxon>
        <taxon>Pipoidea</taxon>
        <taxon>Pipidae</taxon>
        <taxon>Xenopodinae</taxon>
        <taxon>Xenopus</taxon>
        <taxon>Silurana</taxon>
    </lineage>
</organism>